<evidence type="ECO:0000256" key="2">
    <source>
        <dbReference type="ARBA" id="ARBA00006432"/>
    </source>
</evidence>
<keyword evidence="3" id="KW-0436">Ligase</keyword>
<dbReference type="PANTHER" id="PTHR24096">
    <property type="entry name" value="LONG-CHAIN-FATTY-ACID--COA LIGASE"/>
    <property type="match status" value="1"/>
</dbReference>
<evidence type="ECO:0000259" key="6">
    <source>
        <dbReference type="Pfam" id="PF13193"/>
    </source>
</evidence>
<evidence type="ECO:0000256" key="4">
    <source>
        <dbReference type="ARBA" id="ARBA00023140"/>
    </source>
</evidence>
<dbReference type="Gene3D" id="3.40.50.980">
    <property type="match status" value="2"/>
</dbReference>
<evidence type="ECO:0000259" key="5">
    <source>
        <dbReference type="Pfam" id="PF00501"/>
    </source>
</evidence>
<evidence type="ECO:0000313" key="8">
    <source>
        <dbReference type="Proteomes" id="UP000791440"/>
    </source>
</evidence>
<dbReference type="Gene3D" id="2.30.38.10">
    <property type="entry name" value="Luciferase, Domain 3"/>
    <property type="match status" value="1"/>
</dbReference>
<comment type="caution">
    <text evidence="7">The sequence shown here is derived from an EMBL/GenBank/DDBJ whole genome shotgun (WGS) entry which is preliminary data.</text>
</comment>
<dbReference type="Proteomes" id="UP000791440">
    <property type="component" value="Unassembled WGS sequence"/>
</dbReference>
<name>A0A921ZSF0_MANSE</name>
<dbReference type="PANTHER" id="PTHR24096:SF149">
    <property type="entry name" value="AMP-BINDING DOMAIN-CONTAINING PROTEIN-RELATED"/>
    <property type="match status" value="1"/>
</dbReference>
<evidence type="ECO:0000313" key="7">
    <source>
        <dbReference type="EMBL" id="KAG6463287.1"/>
    </source>
</evidence>
<reference evidence="7" key="2">
    <citation type="submission" date="2020-12" db="EMBL/GenBank/DDBJ databases">
        <authorList>
            <person name="Kanost M."/>
        </authorList>
    </citation>
    <scope>NUCLEOTIDE SEQUENCE</scope>
</reference>
<dbReference type="FunFam" id="3.30.300.30:FF:000007">
    <property type="entry name" value="4-coumarate--CoA ligase 2"/>
    <property type="match status" value="1"/>
</dbReference>
<proteinExistence type="inferred from homology"/>
<evidence type="ECO:0000256" key="3">
    <source>
        <dbReference type="ARBA" id="ARBA00022598"/>
    </source>
</evidence>
<dbReference type="Pfam" id="PF00501">
    <property type="entry name" value="AMP-binding"/>
    <property type="match status" value="1"/>
</dbReference>
<feature type="domain" description="AMP-binding enzyme C-terminal" evidence="6">
    <location>
        <begin position="449"/>
        <end position="524"/>
    </location>
</feature>
<accession>A0A921ZSF0</accession>
<keyword evidence="8" id="KW-1185">Reference proteome</keyword>
<dbReference type="EMBL" id="JH668965">
    <property type="protein sequence ID" value="KAG6463287.1"/>
    <property type="molecule type" value="Genomic_DNA"/>
</dbReference>
<comment type="subcellular location">
    <subcellularLocation>
        <location evidence="1">Peroxisome</location>
    </subcellularLocation>
</comment>
<dbReference type="GO" id="GO:0016405">
    <property type="term" value="F:CoA-ligase activity"/>
    <property type="evidence" value="ECO:0007669"/>
    <property type="project" value="TreeGrafter"/>
</dbReference>
<dbReference type="GO" id="GO:0005777">
    <property type="term" value="C:peroxisome"/>
    <property type="evidence" value="ECO:0007669"/>
    <property type="project" value="UniProtKB-SubCell"/>
</dbReference>
<dbReference type="PROSITE" id="PS00455">
    <property type="entry name" value="AMP_BINDING"/>
    <property type="match status" value="1"/>
</dbReference>
<reference evidence="7" key="1">
    <citation type="journal article" date="2016" name="Insect Biochem. Mol. Biol.">
        <title>Multifaceted biological insights from a draft genome sequence of the tobacco hornworm moth, Manduca sexta.</title>
        <authorList>
            <person name="Kanost M.R."/>
            <person name="Arrese E.L."/>
            <person name="Cao X."/>
            <person name="Chen Y.R."/>
            <person name="Chellapilla S."/>
            <person name="Goldsmith M.R."/>
            <person name="Grosse-Wilde E."/>
            <person name="Heckel D.G."/>
            <person name="Herndon N."/>
            <person name="Jiang H."/>
            <person name="Papanicolaou A."/>
            <person name="Qu J."/>
            <person name="Soulages J.L."/>
            <person name="Vogel H."/>
            <person name="Walters J."/>
            <person name="Waterhouse R.M."/>
            <person name="Ahn S.J."/>
            <person name="Almeida F.C."/>
            <person name="An C."/>
            <person name="Aqrawi P."/>
            <person name="Bretschneider A."/>
            <person name="Bryant W.B."/>
            <person name="Bucks S."/>
            <person name="Chao H."/>
            <person name="Chevignon G."/>
            <person name="Christen J.M."/>
            <person name="Clarke D.F."/>
            <person name="Dittmer N.T."/>
            <person name="Ferguson L.C.F."/>
            <person name="Garavelou S."/>
            <person name="Gordon K.H.J."/>
            <person name="Gunaratna R.T."/>
            <person name="Han Y."/>
            <person name="Hauser F."/>
            <person name="He Y."/>
            <person name="Heidel-Fischer H."/>
            <person name="Hirsh A."/>
            <person name="Hu Y."/>
            <person name="Jiang H."/>
            <person name="Kalra D."/>
            <person name="Klinner C."/>
            <person name="Konig C."/>
            <person name="Kovar C."/>
            <person name="Kroll A.R."/>
            <person name="Kuwar S.S."/>
            <person name="Lee S.L."/>
            <person name="Lehman R."/>
            <person name="Li K."/>
            <person name="Li Z."/>
            <person name="Liang H."/>
            <person name="Lovelace S."/>
            <person name="Lu Z."/>
            <person name="Mansfield J.H."/>
            <person name="McCulloch K.J."/>
            <person name="Mathew T."/>
            <person name="Morton B."/>
            <person name="Muzny D.M."/>
            <person name="Neunemann D."/>
            <person name="Ongeri F."/>
            <person name="Pauchet Y."/>
            <person name="Pu L.L."/>
            <person name="Pyrousis I."/>
            <person name="Rao X.J."/>
            <person name="Redding A."/>
            <person name="Roesel C."/>
            <person name="Sanchez-Gracia A."/>
            <person name="Schaack S."/>
            <person name="Shukla A."/>
            <person name="Tetreau G."/>
            <person name="Wang Y."/>
            <person name="Xiong G.H."/>
            <person name="Traut W."/>
            <person name="Walsh T.K."/>
            <person name="Worley K.C."/>
            <person name="Wu D."/>
            <person name="Wu W."/>
            <person name="Wu Y.Q."/>
            <person name="Zhang X."/>
            <person name="Zou Z."/>
            <person name="Zucker H."/>
            <person name="Briscoe A.D."/>
            <person name="Burmester T."/>
            <person name="Clem R.J."/>
            <person name="Feyereisen R."/>
            <person name="Grimmelikhuijzen C.J.P."/>
            <person name="Hamodrakas S.J."/>
            <person name="Hansson B.S."/>
            <person name="Huguet E."/>
            <person name="Jermiin L.S."/>
            <person name="Lan Q."/>
            <person name="Lehman H.K."/>
            <person name="Lorenzen M."/>
            <person name="Merzendorfer H."/>
            <person name="Michalopoulos I."/>
            <person name="Morton D.B."/>
            <person name="Muthukrishnan S."/>
            <person name="Oakeshott J.G."/>
            <person name="Palmer W."/>
            <person name="Park Y."/>
            <person name="Passarelli A.L."/>
            <person name="Rozas J."/>
            <person name="Schwartz L.M."/>
            <person name="Smith W."/>
            <person name="Southgate A."/>
            <person name="Vilcinskas A."/>
            <person name="Vogt R."/>
            <person name="Wang P."/>
            <person name="Werren J."/>
            <person name="Yu X.Q."/>
            <person name="Zhou J.J."/>
            <person name="Brown S.J."/>
            <person name="Scherer S.E."/>
            <person name="Richards S."/>
            <person name="Blissard G.W."/>
        </authorList>
    </citation>
    <scope>NUCLEOTIDE SEQUENCE</scope>
</reference>
<protein>
    <submittedName>
        <fullName evidence="7">Uncharacterized protein</fullName>
    </submittedName>
</protein>
<dbReference type="AlphaFoldDB" id="A0A921ZSF0"/>
<evidence type="ECO:0000256" key="1">
    <source>
        <dbReference type="ARBA" id="ARBA00004275"/>
    </source>
</evidence>
<gene>
    <name evidence="7" type="ORF">O3G_MSEX013781</name>
</gene>
<dbReference type="InterPro" id="IPR045851">
    <property type="entry name" value="AMP-bd_C_sf"/>
</dbReference>
<keyword evidence="4" id="KW-0576">Peroxisome</keyword>
<dbReference type="SUPFAM" id="SSF56801">
    <property type="entry name" value="Acetyl-CoA synthetase-like"/>
    <property type="match status" value="1"/>
</dbReference>
<organism evidence="7 8">
    <name type="scientific">Manduca sexta</name>
    <name type="common">Tobacco hawkmoth</name>
    <name type="synonym">Tobacco hornworm</name>
    <dbReference type="NCBI Taxonomy" id="7130"/>
    <lineage>
        <taxon>Eukaryota</taxon>
        <taxon>Metazoa</taxon>
        <taxon>Ecdysozoa</taxon>
        <taxon>Arthropoda</taxon>
        <taxon>Hexapoda</taxon>
        <taxon>Insecta</taxon>
        <taxon>Pterygota</taxon>
        <taxon>Neoptera</taxon>
        <taxon>Endopterygota</taxon>
        <taxon>Lepidoptera</taxon>
        <taxon>Glossata</taxon>
        <taxon>Ditrysia</taxon>
        <taxon>Bombycoidea</taxon>
        <taxon>Sphingidae</taxon>
        <taxon>Sphinginae</taxon>
        <taxon>Sphingini</taxon>
        <taxon>Manduca</taxon>
    </lineage>
</organism>
<dbReference type="InterPro" id="IPR000873">
    <property type="entry name" value="AMP-dep_synth/lig_dom"/>
</dbReference>
<dbReference type="Pfam" id="PF13193">
    <property type="entry name" value="AMP-binding_C"/>
    <property type="match status" value="1"/>
</dbReference>
<dbReference type="Gene3D" id="3.30.300.30">
    <property type="match status" value="1"/>
</dbReference>
<dbReference type="CDD" id="cd05911">
    <property type="entry name" value="Firefly_Luc_like"/>
    <property type="match status" value="1"/>
</dbReference>
<dbReference type="InterPro" id="IPR025110">
    <property type="entry name" value="AMP-bd_C"/>
</dbReference>
<comment type="similarity">
    <text evidence="2">Belongs to the ATP-dependent AMP-binding enzyme family.</text>
</comment>
<dbReference type="InterPro" id="IPR020845">
    <property type="entry name" value="AMP-binding_CS"/>
</dbReference>
<sequence length="542" mass="58929">MIVNNVVYGGPALNVPGHLSYAQYILDKLKENSAGDDVALVNGETGVKTTFKQIYQETVNAANGLKKLGVKRGDVVGICSENRDEYIAAALGVVCCGATITTFNLMYSKDEFQHVLNISRPNLVICSEVALKLHHGVLKSQSSIKNIIQLNGAPLASGILAFRNILEQSDASIYEPAEVEGWTDTVFILYSSGTTGLPKGVMLTHLNALYAAANFEARDTKDDNFSRILSIIPWFHAYGLISTINYLTTKKTLIYFSSFNPQKYLGAIPEYKVNVLIAVPPIVVFLAKAPIVEKYDLSSVNVVWCGAAPLSPETINEALKRMPNCLGIFQAYGMTETSLAATQDVSEETALPKPGSGGYPLPGVKAKVVDIENRRKLGPNQEGEICLKGPVVMKGYVGDEAASRQMIDEEGYLKTGDIGYYDADGCFYVVDRLKELIKYKGYQVPPAALERVILQHSAVAECGVVGAPDEVAGELPTAFVVLKPGAKLTEAELLRFTDERLSSTTRLHGGIIFISEIPKNQSGKILRRALKALLQEKKKSKL</sequence>
<feature type="domain" description="AMP-dependent synthetase/ligase" evidence="5">
    <location>
        <begin position="34"/>
        <end position="396"/>
    </location>
</feature>